<dbReference type="CDD" id="cd06470">
    <property type="entry name" value="ACD_IbpA-B_like"/>
    <property type="match status" value="1"/>
</dbReference>
<dbReference type="InterPro" id="IPR008978">
    <property type="entry name" value="HSP20-like_chaperone"/>
</dbReference>
<evidence type="ECO:0000313" key="6">
    <source>
        <dbReference type="Proteomes" id="UP000234479"/>
    </source>
</evidence>
<dbReference type="InterPro" id="IPR037913">
    <property type="entry name" value="ACD_IbpA/B"/>
</dbReference>
<dbReference type="SUPFAM" id="SSF49764">
    <property type="entry name" value="HSP20-like chaperones"/>
    <property type="match status" value="1"/>
</dbReference>
<dbReference type="EMBL" id="PJRS01000027">
    <property type="protein sequence ID" value="PLR23960.1"/>
    <property type="molecule type" value="Genomic_DNA"/>
</dbReference>
<evidence type="ECO:0000256" key="2">
    <source>
        <dbReference type="PROSITE-ProRule" id="PRU00285"/>
    </source>
</evidence>
<name>A0A2N5DD16_9CAUL</name>
<accession>A0A2N5DD16</accession>
<evidence type="ECO:0000259" key="4">
    <source>
        <dbReference type="PROSITE" id="PS01031"/>
    </source>
</evidence>
<dbReference type="RefSeq" id="WP_101718697.1">
    <property type="nucleotide sequence ID" value="NZ_PJRS01000027.1"/>
</dbReference>
<keyword evidence="1" id="KW-0346">Stress response</keyword>
<reference evidence="5 6" key="1">
    <citation type="submission" date="2017-12" db="EMBL/GenBank/DDBJ databases">
        <title>The genome sequence of Caulobacter sp. 410.</title>
        <authorList>
            <person name="Gao J."/>
            <person name="Mao X."/>
            <person name="Sun J."/>
        </authorList>
    </citation>
    <scope>NUCLEOTIDE SEQUENCE [LARGE SCALE GENOMIC DNA]</scope>
    <source>
        <strain evidence="5 6">410</strain>
    </source>
</reference>
<comment type="similarity">
    <text evidence="2 3">Belongs to the small heat shock protein (HSP20) family.</text>
</comment>
<dbReference type="OrthoDB" id="9810618at2"/>
<dbReference type="PANTHER" id="PTHR47062">
    <property type="match status" value="1"/>
</dbReference>
<dbReference type="PANTHER" id="PTHR47062:SF1">
    <property type="entry name" value="SMALL HEAT SHOCK PROTEIN IBPA"/>
    <property type="match status" value="1"/>
</dbReference>
<evidence type="ECO:0000256" key="3">
    <source>
        <dbReference type="RuleBase" id="RU003616"/>
    </source>
</evidence>
<sequence>MSTVFDFSPLYSSMIGVDRMVDLVETALRTEASASYPPFDIEKTGETAYRISLAVAGFAPKDLEVVAQPNLLVIKGRRAANEDQGARTFLHQGLAHRAFERRFELADYVVVKDAVHAHGVLSIDLVREVPEALKPKQIAIGVGARQQALELKPAKTRKAA</sequence>
<dbReference type="InterPro" id="IPR002068">
    <property type="entry name" value="A-crystallin/Hsp20_dom"/>
</dbReference>
<organism evidence="5 6">
    <name type="scientific">Caulobacter zeae</name>
    <dbReference type="NCBI Taxonomy" id="2055137"/>
    <lineage>
        <taxon>Bacteria</taxon>
        <taxon>Pseudomonadati</taxon>
        <taxon>Pseudomonadota</taxon>
        <taxon>Alphaproteobacteria</taxon>
        <taxon>Caulobacterales</taxon>
        <taxon>Caulobacteraceae</taxon>
        <taxon>Caulobacter</taxon>
    </lineage>
</organism>
<gene>
    <name evidence="5" type="ORF">SGCZBJ_14435</name>
</gene>
<protein>
    <submittedName>
        <fullName evidence="5">Heat-shock protein</fullName>
    </submittedName>
</protein>
<evidence type="ECO:0000256" key="1">
    <source>
        <dbReference type="ARBA" id="ARBA00023016"/>
    </source>
</evidence>
<dbReference type="PROSITE" id="PS01031">
    <property type="entry name" value="SHSP"/>
    <property type="match status" value="1"/>
</dbReference>
<dbReference type="Proteomes" id="UP000234479">
    <property type="component" value="Unassembled WGS sequence"/>
</dbReference>
<dbReference type="Pfam" id="PF00011">
    <property type="entry name" value="HSP20"/>
    <property type="match status" value="1"/>
</dbReference>
<dbReference type="AlphaFoldDB" id="A0A2N5DD16"/>
<dbReference type="Gene3D" id="2.60.40.790">
    <property type="match status" value="1"/>
</dbReference>
<feature type="domain" description="SHSP" evidence="4">
    <location>
        <begin position="30"/>
        <end position="143"/>
    </location>
</feature>
<proteinExistence type="inferred from homology"/>
<keyword evidence="6" id="KW-1185">Reference proteome</keyword>
<comment type="caution">
    <text evidence="5">The sequence shown here is derived from an EMBL/GenBank/DDBJ whole genome shotgun (WGS) entry which is preliminary data.</text>
</comment>
<evidence type="ECO:0000313" key="5">
    <source>
        <dbReference type="EMBL" id="PLR23960.1"/>
    </source>
</evidence>